<dbReference type="InterPro" id="IPR003594">
    <property type="entry name" value="HATPase_dom"/>
</dbReference>
<proteinExistence type="predicted"/>
<evidence type="ECO:0000313" key="15">
    <source>
        <dbReference type="EMBL" id="MBP3950919.1"/>
    </source>
</evidence>
<keyword evidence="16" id="KW-1185">Reference proteome</keyword>
<evidence type="ECO:0000256" key="7">
    <source>
        <dbReference type="ARBA" id="ARBA00022741"/>
    </source>
</evidence>
<keyword evidence="4" id="KW-1003">Cell membrane</keyword>
<evidence type="ECO:0000256" key="10">
    <source>
        <dbReference type="ARBA" id="ARBA00022989"/>
    </source>
</evidence>
<dbReference type="PANTHER" id="PTHR45453:SF2">
    <property type="entry name" value="HISTIDINE KINASE"/>
    <property type="match status" value="1"/>
</dbReference>
<dbReference type="PRINTS" id="PR00344">
    <property type="entry name" value="BCTRLSENSOR"/>
</dbReference>
<dbReference type="GO" id="GO:0005524">
    <property type="term" value="F:ATP binding"/>
    <property type="evidence" value="ECO:0007669"/>
    <property type="project" value="UniProtKB-KW"/>
</dbReference>
<evidence type="ECO:0000256" key="13">
    <source>
        <dbReference type="SAM" id="Phobius"/>
    </source>
</evidence>
<keyword evidence="9" id="KW-0067">ATP-binding</keyword>
<feature type="transmembrane region" description="Helical" evidence="13">
    <location>
        <begin position="14"/>
        <end position="35"/>
    </location>
</feature>
<keyword evidence="6 13" id="KW-0812">Transmembrane</keyword>
<dbReference type="EMBL" id="JAGKSQ010000002">
    <property type="protein sequence ID" value="MBP3950919.1"/>
    <property type="molecule type" value="Genomic_DNA"/>
</dbReference>
<evidence type="ECO:0000256" key="4">
    <source>
        <dbReference type="ARBA" id="ARBA00022475"/>
    </source>
</evidence>
<feature type="domain" description="Histidine kinase" evidence="14">
    <location>
        <begin position="126"/>
        <end position="331"/>
    </location>
</feature>
<dbReference type="PANTHER" id="PTHR45453">
    <property type="entry name" value="PHOSPHATE REGULON SENSOR PROTEIN PHOR"/>
    <property type="match status" value="1"/>
</dbReference>
<keyword evidence="5" id="KW-0808">Transferase</keyword>
<evidence type="ECO:0000256" key="8">
    <source>
        <dbReference type="ARBA" id="ARBA00022777"/>
    </source>
</evidence>
<dbReference type="SUPFAM" id="SSF55874">
    <property type="entry name" value="ATPase domain of HSP90 chaperone/DNA topoisomerase II/histidine kinase"/>
    <property type="match status" value="1"/>
</dbReference>
<keyword evidence="10 13" id="KW-1133">Transmembrane helix</keyword>
<sequence>MMKQLILSYLKRQLANYSLFFLFAGVFAIVFSLYTLPVEPVLYATIICAYIGLIFSLIDFSKYYKRHRQLNDLQKTITLHVDTLPFARDQIEQDYLDLLKRLHDEKVYVVSKADQTQTNLIEYFTLWVHQIKTPIAAMDLLIQSQENEKEHNPELSIELFKIEQYVEMVLQYLRLDHMSSDLLLKKYSLDDLVKQSIRKYAKLFIRKKIRLSLSELNCTVLTDEKWLGFVIEQLLSNAIKYTKEGTISIYMDTKAEQTLVIEDTGIGIELEDLPRVFEKGFTGYNGRSDKKSTGIGLYLCKEIATKLSHKISIQSDVGKGTKVLIDLQLNEIRVE</sequence>
<evidence type="ECO:0000256" key="3">
    <source>
        <dbReference type="ARBA" id="ARBA00012438"/>
    </source>
</evidence>
<evidence type="ECO:0000313" key="16">
    <source>
        <dbReference type="Proteomes" id="UP000678228"/>
    </source>
</evidence>
<evidence type="ECO:0000256" key="2">
    <source>
        <dbReference type="ARBA" id="ARBA00004651"/>
    </source>
</evidence>
<dbReference type="InterPro" id="IPR036890">
    <property type="entry name" value="HATPase_C_sf"/>
</dbReference>
<keyword evidence="12 13" id="KW-0472">Membrane</keyword>
<dbReference type="GO" id="GO:0005886">
    <property type="term" value="C:plasma membrane"/>
    <property type="evidence" value="ECO:0007669"/>
    <property type="project" value="UniProtKB-SubCell"/>
</dbReference>
<evidence type="ECO:0000259" key="14">
    <source>
        <dbReference type="PROSITE" id="PS50109"/>
    </source>
</evidence>
<comment type="catalytic activity">
    <reaction evidence="1">
        <text>ATP + protein L-histidine = ADP + protein N-phospho-L-histidine.</text>
        <dbReference type="EC" id="2.7.13.3"/>
    </reaction>
</comment>
<dbReference type="Pfam" id="PF02518">
    <property type="entry name" value="HATPase_c"/>
    <property type="match status" value="1"/>
</dbReference>
<evidence type="ECO:0000256" key="6">
    <source>
        <dbReference type="ARBA" id="ARBA00022692"/>
    </source>
</evidence>
<dbReference type="GO" id="GO:0004721">
    <property type="term" value="F:phosphoprotein phosphatase activity"/>
    <property type="evidence" value="ECO:0007669"/>
    <property type="project" value="TreeGrafter"/>
</dbReference>
<dbReference type="SMART" id="SM00387">
    <property type="entry name" value="HATPase_c"/>
    <property type="match status" value="1"/>
</dbReference>
<dbReference type="GO" id="GO:0000155">
    <property type="term" value="F:phosphorelay sensor kinase activity"/>
    <property type="evidence" value="ECO:0007669"/>
    <property type="project" value="TreeGrafter"/>
</dbReference>
<feature type="transmembrane region" description="Helical" evidence="13">
    <location>
        <begin position="41"/>
        <end position="60"/>
    </location>
</feature>
<dbReference type="InterPro" id="IPR050351">
    <property type="entry name" value="BphY/WalK/GraS-like"/>
</dbReference>
<comment type="caution">
    <text evidence="15">The sequence shown here is derived from an EMBL/GenBank/DDBJ whole genome shotgun (WGS) entry which is preliminary data.</text>
</comment>
<dbReference type="InterPro" id="IPR005467">
    <property type="entry name" value="His_kinase_dom"/>
</dbReference>
<dbReference type="Gene3D" id="3.30.565.10">
    <property type="entry name" value="Histidine kinase-like ATPase, C-terminal domain"/>
    <property type="match status" value="1"/>
</dbReference>
<dbReference type="EC" id="2.7.13.3" evidence="3"/>
<accession>A0A940WZC8</accession>
<dbReference type="GO" id="GO:0016036">
    <property type="term" value="P:cellular response to phosphate starvation"/>
    <property type="evidence" value="ECO:0007669"/>
    <property type="project" value="TreeGrafter"/>
</dbReference>
<keyword evidence="11" id="KW-0902">Two-component regulatory system</keyword>
<dbReference type="PROSITE" id="PS50109">
    <property type="entry name" value="HIS_KIN"/>
    <property type="match status" value="1"/>
</dbReference>
<evidence type="ECO:0000256" key="1">
    <source>
        <dbReference type="ARBA" id="ARBA00000085"/>
    </source>
</evidence>
<evidence type="ECO:0000256" key="5">
    <source>
        <dbReference type="ARBA" id="ARBA00022679"/>
    </source>
</evidence>
<keyword evidence="7" id="KW-0547">Nucleotide-binding</keyword>
<gene>
    <name evidence="15" type="ORF">J7W16_07195</name>
</gene>
<evidence type="ECO:0000256" key="9">
    <source>
        <dbReference type="ARBA" id="ARBA00022840"/>
    </source>
</evidence>
<comment type="subcellular location">
    <subcellularLocation>
        <location evidence="2">Cell membrane</location>
        <topology evidence="2">Multi-pass membrane protein</topology>
    </subcellularLocation>
</comment>
<protein>
    <recommendedName>
        <fullName evidence="3">histidine kinase</fullName>
        <ecNumber evidence="3">2.7.13.3</ecNumber>
    </recommendedName>
</protein>
<name>A0A940WZC8_9BACI</name>
<evidence type="ECO:0000256" key="11">
    <source>
        <dbReference type="ARBA" id="ARBA00023012"/>
    </source>
</evidence>
<dbReference type="AlphaFoldDB" id="A0A940WZC8"/>
<keyword evidence="8 15" id="KW-0418">Kinase</keyword>
<dbReference type="Proteomes" id="UP000678228">
    <property type="component" value="Unassembled WGS sequence"/>
</dbReference>
<dbReference type="InterPro" id="IPR004358">
    <property type="entry name" value="Sig_transdc_His_kin-like_C"/>
</dbReference>
<evidence type="ECO:0000256" key="12">
    <source>
        <dbReference type="ARBA" id="ARBA00023136"/>
    </source>
</evidence>
<reference evidence="15" key="1">
    <citation type="submission" date="2021-03" db="EMBL/GenBank/DDBJ databases">
        <title>Bacillus suaedae sp. nov., isolated from Suaeda aralocaspica.</title>
        <authorList>
            <person name="Lei R.F.R."/>
        </authorList>
    </citation>
    <scope>NUCLEOTIDE SEQUENCE</scope>
    <source>
        <strain evidence="15">YZJH907-2</strain>
    </source>
</reference>
<organism evidence="15 16">
    <name type="scientific">Halalkalibacter suaedae</name>
    <dbReference type="NCBI Taxonomy" id="2822140"/>
    <lineage>
        <taxon>Bacteria</taxon>
        <taxon>Bacillati</taxon>
        <taxon>Bacillota</taxon>
        <taxon>Bacilli</taxon>
        <taxon>Bacillales</taxon>
        <taxon>Bacillaceae</taxon>
        <taxon>Halalkalibacter</taxon>
    </lineage>
</organism>